<gene>
    <name evidence="4" type="ORF">AVL55_10395</name>
    <name evidence="5" type="ORF">BFV95_4362</name>
</gene>
<dbReference type="EMBL" id="CP014323">
    <property type="protein sequence ID" value="AMJ98541.1"/>
    <property type="molecule type" value="Genomic_DNA"/>
</dbReference>
<name>A0A126PZZ7_ALTMA</name>
<dbReference type="AlphaFoldDB" id="A0A126PZZ7"/>
<keyword evidence="3" id="KW-0472">Membrane</keyword>
<comment type="subcellular location">
    <subcellularLocation>
        <location evidence="1">Membrane</location>
    </subcellularLocation>
</comment>
<evidence type="ECO:0000313" key="5">
    <source>
        <dbReference type="EMBL" id="OES25680.1"/>
    </source>
</evidence>
<dbReference type="GO" id="GO:0016020">
    <property type="term" value="C:membrane"/>
    <property type="evidence" value="ECO:0007669"/>
    <property type="project" value="UniProtKB-SubCell"/>
</dbReference>
<dbReference type="Proteomes" id="UP000095392">
    <property type="component" value="Unassembled WGS sequence"/>
</dbReference>
<dbReference type="InterPro" id="IPR050810">
    <property type="entry name" value="Bact_Secretion_Sys_Channel"/>
</dbReference>
<dbReference type="GO" id="GO:0009306">
    <property type="term" value="P:protein secretion"/>
    <property type="evidence" value="ECO:0007669"/>
    <property type="project" value="TreeGrafter"/>
</dbReference>
<dbReference type="PATRIC" id="fig|28108.61.peg.4482"/>
<dbReference type="GO" id="GO:0015627">
    <property type="term" value="C:type II protein secretion system complex"/>
    <property type="evidence" value="ECO:0007669"/>
    <property type="project" value="TreeGrafter"/>
</dbReference>
<dbReference type="Proteomes" id="UP000063991">
    <property type="component" value="Chromosome"/>
</dbReference>
<dbReference type="RefSeq" id="WP_061095080.1">
    <property type="nucleotide sequence ID" value="NZ_CP014323.1"/>
</dbReference>
<reference evidence="4 6" key="1">
    <citation type="submission" date="2015-12" db="EMBL/GenBank/DDBJ databases">
        <authorList>
            <person name="Shamseldin A."/>
            <person name="Moawad H."/>
            <person name="Abd El-Rahim W.M."/>
            <person name="Sadowsky M.J."/>
        </authorList>
    </citation>
    <scope>NUCLEOTIDE SEQUENCE [LARGE SCALE GENOMIC DNA]</scope>
    <source>
        <strain evidence="4 6">D7</strain>
    </source>
</reference>
<evidence type="ECO:0000313" key="7">
    <source>
        <dbReference type="Proteomes" id="UP000095392"/>
    </source>
</evidence>
<dbReference type="PANTHER" id="PTHR30332:SF24">
    <property type="entry name" value="SECRETIN GSPD-RELATED"/>
    <property type="match status" value="1"/>
</dbReference>
<dbReference type="OrthoDB" id="6376550at2"/>
<dbReference type="PROSITE" id="PS51257">
    <property type="entry name" value="PROKAR_LIPOPROTEIN"/>
    <property type="match status" value="1"/>
</dbReference>
<evidence type="ECO:0000256" key="1">
    <source>
        <dbReference type="ARBA" id="ARBA00004370"/>
    </source>
</evidence>
<reference evidence="5 7" key="2">
    <citation type="submission" date="2016-09" db="EMBL/GenBank/DDBJ databases">
        <title>Draft Genome Sequence of four Alteromonas macleodii strains isolated from copper coupons and grown long-term at elevated copper levels.</title>
        <authorList>
            <person name="Cusick K."/>
            <person name="Dale J."/>
            <person name="Little B."/>
            <person name="Biffinger J."/>
        </authorList>
    </citation>
    <scope>NUCLEOTIDE SEQUENCE [LARGE SCALE GENOMIC DNA]</scope>
    <source>
        <strain evidence="5 7">KCP01</strain>
    </source>
</reference>
<evidence type="ECO:0000256" key="2">
    <source>
        <dbReference type="ARBA" id="ARBA00022729"/>
    </source>
</evidence>
<protein>
    <submittedName>
        <fullName evidence="5">Bacterial type II and III secretion system family protein</fullName>
    </submittedName>
</protein>
<keyword evidence="2" id="KW-0732">Signal</keyword>
<evidence type="ECO:0000313" key="6">
    <source>
        <dbReference type="Proteomes" id="UP000063991"/>
    </source>
</evidence>
<sequence length="535" mass="57686">MNTPKLLLTLSVIAGIAGCSVLTKPNEAEEANKSEMLLAKARRDQVDSSPNVHTFSSMYVPVLTLKESQLPGWYKTPKSIKVKNRALEDVISELIESRDIRVKYLPGVVRSLDVSLYGTHKTLGGYLEAIASATGYQLDVKENLVTFSKYVERVFPIRNISGNYDFAIGKKEEQSQSSNSSSNGFAAAEAVKSNGDEFSNLSGSYDPLEDFKAGVETVLGCREEGDKSSLNIGSSGGESGEKSHVQQALESDMNFQLSQLDKCEGGAVVKELRSDNSLLVRALPFQMNKVEKFITEKTERELRQVRVDVTLAAIEVTEDTAFSLDFAVLDNVVGSSDLGLTTASNLSESIIGGLSSRGTATLSHTSGTNLALTALQKQGTILDKATLRGVAFNHRIAKITDINKRSFISDRPLGTTAEVGVTSSVEQDVVESGRALFIKPNIGPSDVVIYISTSLSSLIDIRSRGDEGEEVESPEISDREFSSMVLVRPGKPVLVGGFTVNEVQSITSLNGVSGITRSSTNSEVEIVMIVEAVYI</sequence>
<dbReference type="EMBL" id="MIPY01000041">
    <property type="protein sequence ID" value="OES25680.1"/>
    <property type="molecule type" value="Genomic_DNA"/>
</dbReference>
<keyword evidence="7" id="KW-1185">Reference proteome</keyword>
<proteinExistence type="predicted"/>
<dbReference type="PANTHER" id="PTHR30332">
    <property type="entry name" value="PROBABLE GENERAL SECRETION PATHWAY PROTEIN D"/>
    <property type="match status" value="1"/>
</dbReference>
<evidence type="ECO:0000313" key="4">
    <source>
        <dbReference type="EMBL" id="AMJ98541.1"/>
    </source>
</evidence>
<organism evidence="4 6">
    <name type="scientific">Alteromonas macleodii</name>
    <name type="common">Pseudoalteromonas macleodii</name>
    <dbReference type="NCBI Taxonomy" id="28108"/>
    <lineage>
        <taxon>Bacteria</taxon>
        <taxon>Pseudomonadati</taxon>
        <taxon>Pseudomonadota</taxon>
        <taxon>Gammaproteobacteria</taxon>
        <taxon>Alteromonadales</taxon>
        <taxon>Alteromonadaceae</taxon>
        <taxon>Alteromonas/Salinimonas group</taxon>
        <taxon>Alteromonas</taxon>
    </lineage>
</organism>
<accession>A0A126PZZ7</accession>
<dbReference type="GeneID" id="56269340"/>
<evidence type="ECO:0000256" key="3">
    <source>
        <dbReference type="ARBA" id="ARBA00023136"/>
    </source>
</evidence>